<dbReference type="AlphaFoldDB" id="A0A0F9RFQ6"/>
<proteinExistence type="predicted"/>
<sequence length="77" mass="8723">MTTETKRREDRKITIGEALIVAAVLDEKIRGLNRVKDHLRDELNGKCSITNDDCRYIELILGDNVPACLAVRDCRPV</sequence>
<evidence type="ECO:0000313" key="1">
    <source>
        <dbReference type="EMBL" id="KKN55330.1"/>
    </source>
</evidence>
<organism evidence="1">
    <name type="scientific">marine sediment metagenome</name>
    <dbReference type="NCBI Taxonomy" id="412755"/>
    <lineage>
        <taxon>unclassified sequences</taxon>
        <taxon>metagenomes</taxon>
        <taxon>ecological metagenomes</taxon>
    </lineage>
</organism>
<dbReference type="EMBL" id="LAZR01000889">
    <property type="protein sequence ID" value="KKN55330.1"/>
    <property type="molecule type" value="Genomic_DNA"/>
</dbReference>
<gene>
    <name evidence="1" type="ORF">LCGC14_0583200</name>
</gene>
<accession>A0A0F9RFQ6</accession>
<protein>
    <submittedName>
        <fullName evidence="1">Uncharacterized protein</fullName>
    </submittedName>
</protein>
<comment type="caution">
    <text evidence="1">The sequence shown here is derived from an EMBL/GenBank/DDBJ whole genome shotgun (WGS) entry which is preliminary data.</text>
</comment>
<reference evidence="1" key="1">
    <citation type="journal article" date="2015" name="Nature">
        <title>Complex archaea that bridge the gap between prokaryotes and eukaryotes.</title>
        <authorList>
            <person name="Spang A."/>
            <person name="Saw J.H."/>
            <person name="Jorgensen S.L."/>
            <person name="Zaremba-Niedzwiedzka K."/>
            <person name="Martijn J."/>
            <person name="Lind A.E."/>
            <person name="van Eijk R."/>
            <person name="Schleper C."/>
            <person name="Guy L."/>
            <person name="Ettema T.J."/>
        </authorList>
    </citation>
    <scope>NUCLEOTIDE SEQUENCE</scope>
</reference>
<name>A0A0F9RFQ6_9ZZZZ</name>